<evidence type="ECO:0000256" key="6">
    <source>
        <dbReference type="SAM" id="Phobius"/>
    </source>
</evidence>
<dbReference type="Pfam" id="PF00753">
    <property type="entry name" value="Lactamase_B"/>
    <property type="match status" value="1"/>
</dbReference>
<accession>A0A4R6EEU3</accession>
<feature type="domain" description="Metallo-beta-lactamase" evidence="7">
    <location>
        <begin position="500"/>
        <end position="692"/>
    </location>
</feature>
<feature type="transmembrane region" description="Helical" evidence="6">
    <location>
        <begin position="360"/>
        <end position="379"/>
    </location>
</feature>
<evidence type="ECO:0000256" key="4">
    <source>
        <dbReference type="ARBA" id="ARBA00022989"/>
    </source>
</evidence>
<protein>
    <submittedName>
        <fullName evidence="8">Competence protein ComEC</fullName>
    </submittedName>
</protein>
<dbReference type="InterPro" id="IPR001279">
    <property type="entry name" value="Metallo-B-lactamas"/>
</dbReference>
<feature type="transmembrane region" description="Helical" evidence="6">
    <location>
        <begin position="419"/>
        <end position="439"/>
    </location>
</feature>
<dbReference type="SUPFAM" id="SSF56281">
    <property type="entry name" value="Metallo-hydrolase/oxidoreductase"/>
    <property type="match status" value="1"/>
</dbReference>
<dbReference type="SMART" id="SM00849">
    <property type="entry name" value="Lactamase_B"/>
    <property type="match status" value="1"/>
</dbReference>
<keyword evidence="2" id="KW-1003">Cell membrane</keyword>
<dbReference type="InterPro" id="IPR004797">
    <property type="entry name" value="Competence_ComEC/Rec2"/>
</dbReference>
<dbReference type="Pfam" id="PF13567">
    <property type="entry name" value="DUF4131"/>
    <property type="match status" value="1"/>
</dbReference>
<reference evidence="8 9" key="1">
    <citation type="submission" date="2019-03" db="EMBL/GenBank/DDBJ databases">
        <title>Genomic Encyclopedia of Type Strains, Phase IV (KMG-IV): sequencing the most valuable type-strain genomes for metagenomic binning, comparative biology and taxonomic classification.</title>
        <authorList>
            <person name="Goeker M."/>
        </authorList>
    </citation>
    <scope>NUCLEOTIDE SEQUENCE [LARGE SCALE GENOMIC DNA]</scope>
    <source>
        <strain evidence="8 9">DSM 12121</strain>
    </source>
</reference>
<keyword evidence="9" id="KW-1185">Reference proteome</keyword>
<dbReference type="GO" id="GO:0030420">
    <property type="term" value="P:establishment of competence for transformation"/>
    <property type="evidence" value="ECO:0007669"/>
    <property type="project" value="InterPro"/>
</dbReference>
<feature type="transmembrane region" description="Helical" evidence="6">
    <location>
        <begin position="258"/>
        <end position="276"/>
    </location>
</feature>
<feature type="transmembrane region" description="Helical" evidence="6">
    <location>
        <begin position="330"/>
        <end position="348"/>
    </location>
</feature>
<evidence type="ECO:0000256" key="5">
    <source>
        <dbReference type="ARBA" id="ARBA00023136"/>
    </source>
</evidence>
<feature type="transmembrane region" description="Helical" evidence="6">
    <location>
        <begin position="223"/>
        <end position="246"/>
    </location>
</feature>
<dbReference type="EMBL" id="SNVV01000001">
    <property type="protein sequence ID" value="TDN56764.1"/>
    <property type="molecule type" value="Genomic_DNA"/>
</dbReference>
<evidence type="ECO:0000259" key="7">
    <source>
        <dbReference type="SMART" id="SM00849"/>
    </source>
</evidence>
<dbReference type="InterPro" id="IPR036866">
    <property type="entry name" value="RibonucZ/Hydroxyglut_hydro"/>
</dbReference>
<name>A0A4R6EEU3_9RHOO</name>
<dbReference type="PANTHER" id="PTHR30619:SF1">
    <property type="entry name" value="RECOMBINATION PROTEIN 2"/>
    <property type="match status" value="1"/>
</dbReference>
<dbReference type="InterPro" id="IPR052159">
    <property type="entry name" value="Competence_DNA_uptake"/>
</dbReference>
<gene>
    <name evidence="8" type="ORF">C7389_101143</name>
</gene>
<evidence type="ECO:0000256" key="3">
    <source>
        <dbReference type="ARBA" id="ARBA00022692"/>
    </source>
</evidence>
<evidence type="ECO:0000313" key="9">
    <source>
        <dbReference type="Proteomes" id="UP000295129"/>
    </source>
</evidence>
<organism evidence="8 9">
    <name type="scientific">Azoarcus indigens</name>
    <dbReference type="NCBI Taxonomy" id="29545"/>
    <lineage>
        <taxon>Bacteria</taxon>
        <taxon>Pseudomonadati</taxon>
        <taxon>Pseudomonadota</taxon>
        <taxon>Betaproteobacteria</taxon>
        <taxon>Rhodocyclales</taxon>
        <taxon>Zoogloeaceae</taxon>
        <taxon>Azoarcus</taxon>
    </lineage>
</organism>
<keyword evidence="4 6" id="KW-1133">Transmembrane helix</keyword>
<evidence type="ECO:0000313" key="8">
    <source>
        <dbReference type="EMBL" id="TDN56764.1"/>
    </source>
</evidence>
<dbReference type="InterPro" id="IPR004477">
    <property type="entry name" value="ComEC_N"/>
</dbReference>
<dbReference type="PANTHER" id="PTHR30619">
    <property type="entry name" value="DNA INTERNALIZATION/COMPETENCE PROTEIN COMEC/REC2"/>
    <property type="match status" value="1"/>
</dbReference>
<dbReference type="InterPro" id="IPR035681">
    <property type="entry name" value="ComA-like_MBL"/>
</dbReference>
<sequence length="748" mass="79854">MLLLGMVAVCGGFLWAAWRAEIRLADGLPAVWEGRDVVLRGRVADLPQRMEEGVRFGFRVEVVEPAEGDSVPQVPENIQLSWYRPRPRTAEAAPVEGDGEGGEVEEEVMPARAGELWRLKVRLKRPHGFVNPNGFDYEAWLLQRGIRATGYVRTSADNHLLAADGGGFLAWVHGLRGEVRDRFLATLPEAPYAGVLVALVVGDQRAIPNAQWDVFRNTGLTHLVAISGMHVSLFALLAGGALGLAWRRLPWLALRLPARKAAAVAALAGGVAYGLLAGLGLPVQRALVMLAVLAVAWMLGREVAPSRVLALALFSVLLADPWAVLAPGFWLSFGAVATILLVASGRLGGKRGGWREATRLQLGITLTLLPALLALFQSFSVVAPLANAVAIPAISFLVTPLALLAAAVPVDALLHMAHWLMAITMIPVDWLAASPWALWQQAVPPLPLIVAGTAATAVLLLPRGAGGKLAAVAVLLALLSWRPPRPQEGEFWLTVLDLGNGLSVHLQTARHDLLYDAGPPYGPAADAGSRVVLPYLTGLGVQRLDLLLLSHDDMDHIGGAEAVLAGMRVEAAMASETLPLLATAGLPVSRCETGTNWSWDGVVFEVLHPQPGHAPARRNNDDSCVLRVRGAGGSALLVGDIEARAEAALVGRLGDALASELIVVAHHGSRSSSTARFVDSVLPEAALFSSGYRNPYGHPHPAVWARWQEAGARNWRTDEQGGLIARMGREGLAVEAVRALRPRYWHGR</sequence>
<evidence type="ECO:0000256" key="2">
    <source>
        <dbReference type="ARBA" id="ARBA00022475"/>
    </source>
</evidence>
<keyword evidence="5 6" id="KW-0472">Membrane</keyword>
<feature type="transmembrane region" description="Helical" evidence="6">
    <location>
        <begin position="307"/>
        <end position="324"/>
    </location>
</feature>
<dbReference type="NCBIfam" id="TIGR00360">
    <property type="entry name" value="ComEC_N-term"/>
    <property type="match status" value="1"/>
</dbReference>
<proteinExistence type="predicted"/>
<dbReference type="NCBIfam" id="TIGR00361">
    <property type="entry name" value="ComEC_Rec2"/>
    <property type="match status" value="1"/>
</dbReference>
<comment type="caution">
    <text evidence="8">The sequence shown here is derived from an EMBL/GenBank/DDBJ whole genome shotgun (WGS) entry which is preliminary data.</text>
</comment>
<dbReference type="InterPro" id="IPR025405">
    <property type="entry name" value="DUF4131"/>
</dbReference>
<dbReference type="Proteomes" id="UP000295129">
    <property type="component" value="Unassembled WGS sequence"/>
</dbReference>
<evidence type="ECO:0000256" key="1">
    <source>
        <dbReference type="ARBA" id="ARBA00004651"/>
    </source>
</evidence>
<comment type="subcellular location">
    <subcellularLocation>
        <location evidence="1">Cell membrane</location>
        <topology evidence="1">Multi-pass membrane protein</topology>
    </subcellularLocation>
</comment>
<dbReference type="AlphaFoldDB" id="A0A4R6EEU3"/>
<keyword evidence="3 6" id="KW-0812">Transmembrane</keyword>
<dbReference type="CDD" id="cd07731">
    <property type="entry name" value="ComA-like_MBL-fold"/>
    <property type="match status" value="1"/>
</dbReference>
<dbReference type="Gene3D" id="3.60.15.10">
    <property type="entry name" value="Ribonuclease Z/Hydroxyacylglutathione hydrolase-like"/>
    <property type="match status" value="1"/>
</dbReference>
<dbReference type="GO" id="GO:0005886">
    <property type="term" value="C:plasma membrane"/>
    <property type="evidence" value="ECO:0007669"/>
    <property type="project" value="UniProtKB-SubCell"/>
</dbReference>
<dbReference type="Pfam" id="PF03772">
    <property type="entry name" value="Competence"/>
    <property type="match status" value="1"/>
</dbReference>
<feature type="transmembrane region" description="Helical" evidence="6">
    <location>
        <begin position="385"/>
        <end position="407"/>
    </location>
</feature>